<sequence length="134" mass="15399">MYINILESSVNVIYGQLVSYGELVCYGEFIQLACHVDLSVEKSRLSDDDVLMISSLMGLSRFIYTLLLMKRRALLILFNFALHQNLKNDLDSLEYYKHNAVGKITQGLTIFVPIYLSLFDSIDQYSFIDSYCNT</sequence>
<dbReference type="Proteomes" id="UP000887565">
    <property type="component" value="Unplaced"/>
</dbReference>
<organism evidence="1 2">
    <name type="scientific">Romanomermis culicivorax</name>
    <name type="common">Nematode worm</name>
    <dbReference type="NCBI Taxonomy" id="13658"/>
    <lineage>
        <taxon>Eukaryota</taxon>
        <taxon>Metazoa</taxon>
        <taxon>Ecdysozoa</taxon>
        <taxon>Nematoda</taxon>
        <taxon>Enoplea</taxon>
        <taxon>Dorylaimia</taxon>
        <taxon>Mermithida</taxon>
        <taxon>Mermithoidea</taxon>
        <taxon>Mermithidae</taxon>
        <taxon>Romanomermis</taxon>
    </lineage>
</organism>
<proteinExistence type="predicted"/>
<dbReference type="AlphaFoldDB" id="A0A915K8R8"/>
<name>A0A915K8R8_ROMCU</name>
<evidence type="ECO:0000313" key="2">
    <source>
        <dbReference type="WBParaSite" id="nRc.2.0.1.t35128-RA"/>
    </source>
</evidence>
<protein>
    <submittedName>
        <fullName evidence="2">Uncharacterized protein</fullName>
    </submittedName>
</protein>
<keyword evidence="1" id="KW-1185">Reference proteome</keyword>
<reference evidence="2" key="1">
    <citation type="submission" date="2022-11" db="UniProtKB">
        <authorList>
            <consortium name="WormBaseParasite"/>
        </authorList>
    </citation>
    <scope>IDENTIFICATION</scope>
</reference>
<evidence type="ECO:0000313" key="1">
    <source>
        <dbReference type="Proteomes" id="UP000887565"/>
    </source>
</evidence>
<dbReference type="WBParaSite" id="nRc.2.0.1.t35128-RA">
    <property type="protein sequence ID" value="nRc.2.0.1.t35128-RA"/>
    <property type="gene ID" value="nRc.2.0.1.g35128"/>
</dbReference>
<accession>A0A915K8R8</accession>